<dbReference type="EMBL" id="SODV01000001">
    <property type="protein sequence ID" value="TDW99603.1"/>
    <property type="molecule type" value="Genomic_DNA"/>
</dbReference>
<protein>
    <submittedName>
        <fullName evidence="1">Uncharacterized protein</fullName>
    </submittedName>
</protein>
<reference evidence="1 2" key="1">
    <citation type="submission" date="2019-03" db="EMBL/GenBank/DDBJ databases">
        <title>Genomic Encyclopedia of Type Strains, Phase IV (KMG-IV): sequencing the most valuable type-strain genomes for metagenomic binning, comparative biology and taxonomic classification.</title>
        <authorList>
            <person name="Goeker M."/>
        </authorList>
    </citation>
    <scope>NUCLEOTIDE SEQUENCE [LARGE SCALE GENOMIC DNA]</scope>
    <source>
        <strain evidence="1 2">DSM 100059</strain>
    </source>
</reference>
<comment type="caution">
    <text evidence="1">The sequence shown here is derived from an EMBL/GenBank/DDBJ whole genome shotgun (WGS) entry which is preliminary data.</text>
</comment>
<dbReference type="Proteomes" id="UP000294498">
    <property type="component" value="Unassembled WGS sequence"/>
</dbReference>
<sequence>MSYQLLLPIEKSHIRTLWKGFWNGISFFKPVSYSVSYKGLDKQVQEIMNEIAKVEDTEELKRSFEEALIKTSNGLLEKKSFTKR</sequence>
<evidence type="ECO:0000313" key="2">
    <source>
        <dbReference type="Proteomes" id="UP000294498"/>
    </source>
</evidence>
<gene>
    <name evidence="1" type="ORF">EDB95_0613</name>
</gene>
<dbReference type="AlphaFoldDB" id="A0A4R8DNL2"/>
<evidence type="ECO:0000313" key="1">
    <source>
        <dbReference type="EMBL" id="TDW99603.1"/>
    </source>
</evidence>
<proteinExistence type="predicted"/>
<organism evidence="1 2">
    <name type="scientific">Dinghuibacter silviterrae</name>
    <dbReference type="NCBI Taxonomy" id="1539049"/>
    <lineage>
        <taxon>Bacteria</taxon>
        <taxon>Pseudomonadati</taxon>
        <taxon>Bacteroidota</taxon>
        <taxon>Chitinophagia</taxon>
        <taxon>Chitinophagales</taxon>
        <taxon>Chitinophagaceae</taxon>
        <taxon>Dinghuibacter</taxon>
    </lineage>
</organism>
<name>A0A4R8DNL2_9BACT</name>
<keyword evidence="2" id="KW-1185">Reference proteome</keyword>
<accession>A0A4R8DNL2</accession>